<dbReference type="RefSeq" id="WP_090041231.1">
    <property type="nucleotide sequence ID" value="NZ_FOKI01000014.1"/>
</dbReference>
<dbReference type="InterPro" id="IPR025474">
    <property type="entry name" value="DUF4325"/>
</dbReference>
<evidence type="ECO:0000313" key="3">
    <source>
        <dbReference type="Proteomes" id="UP000198619"/>
    </source>
</evidence>
<gene>
    <name evidence="2" type="ORF">SAMN04488528_101485</name>
</gene>
<protein>
    <recommendedName>
        <fullName evidence="1">DUF4325 domain-containing protein</fullName>
    </recommendedName>
</protein>
<dbReference type="AlphaFoldDB" id="A0A1I0YTB5"/>
<evidence type="ECO:0000313" key="2">
    <source>
        <dbReference type="EMBL" id="SFB15558.1"/>
    </source>
</evidence>
<name>A0A1I0YTB5_9CLOT</name>
<dbReference type="EMBL" id="FOKI01000014">
    <property type="protein sequence ID" value="SFB15558.1"/>
    <property type="molecule type" value="Genomic_DNA"/>
</dbReference>
<dbReference type="Proteomes" id="UP000198619">
    <property type="component" value="Unassembled WGS sequence"/>
</dbReference>
<reference evidence="2 3" key="1">
    <citation type="submission" date="2016-10" db="EMBL/GenBank/DDBJ databases">
        <authorList>
            <person name="de Groot N.N."/>
        </authorList>
    </citation>
    <scope>NUCLEOTIDE SEQUENCE [LARGE SCALE GENOMIC DNA]</scope>
    <source>
        <strain evidence="2 3">DSM 12271</strain>
    </source>
</reference>
<feature type="domain" description="DUF4325" evidence="1">
    <location>
        <begin position="24"/>
        <end position="80"/>
    </location>
</feature>
<accession>A0A1I0YTB5</accession>
<sequence>MEILVKDVIGAEYESEDAIILREFVRDALNEEYKEKVILNFDGMGRIPTTFLFSFFTDLINTKGRDYVINAVNVKNLSNSRDYKRVLLGTAF</sequence>
<dbReference type="Pfam" id="PF14213">
    <property type="entry name" value="DUF4325"/>
    <property type="match status" value="1"/>
</dbReference>
<keyword evidence="3" id="KW-1185">Reference proteome</keyword>
<evidence type="ECO:0000259" key="1">
    <source>
        <dbReference type="Pfam" id="PF14213"/>
    </source>
</evidence>
<dbReference type="OrthoDB" id="1931651at2"/>
<organism evidence="2 3">
    <name type="scientific">Clostridium frigidicarnis</name>
    <dbReference type="NCBI Taxonomy" id="84698"/>
    <lineage>
        <taxon>Bacteria</taxon>
        <taxon>Bacillati</taxon>
        <taxon>Bacillota</taxon>
        <taxon>Clostridia</taxon>
        <taxon>Eubacteriales</taxon>
        <taxon>Clostridiaceae</taxon>
        <taxon>Clostridium</taxon>
    </lineage>
</organism>
<proteinExistence type="predicted"/>
<dbReference type="STRING" id="84698.SAMN04488528_101485"/>